<evidence type="ECO:0000256" key="6">
    <source>
        <dbReference type="SAM" id="Phobius"/>
    </source>
</evidence>
<dbReference type="Proteomes" id="UP000800092">
    <property type="component" value="Unassembled WGS sequence"/>
</dbReference>
<keyword evidence="3 6" id="KW-1133">Transmembrane helix</keyword>
<feature type="transmembrane region" description="Helical" evidence="6">
    <location>
        <begin position="7"/>
        <end position="27"/>
    </location>
</feature>
<protein>
    <submittedName>
        <fullName evidence="7">Uncharacterized protein</fullName>
    </submittedName>
</protein>
<dbReference type="GO" id="GO:0016020">
    <property type="term" value="C:membrane"/>
    <property type="evidence" value="ECO:0007669"/>
    <property type="project" value="UniProtKB-SubCell"/>
</dbReference>
<accession>A0A6A6H1V7</accession>
<dbReference type="OrthoDB" id="5563033at2759"/>
<keyword evidence="4 6" id="KW-0472">Membrane</keyword>
<sequence length="170" mass="18314">MFCLRSWIPILFFLSTNAPPIYLLLFLTVTYFLNRPCVYCSLLLAILVLSLFDFRADWFEPRSSLPHSPFSPSKSSLSSASSCVPGNATQGGDTTGGRTAQDNEVETLSLVVSAVVDTASSLAAAVVEGLKKRTVGEGGNGVAGASTEGLRALWGKREWRVPCLDILLRL</sequence>
<evidence type="ECO:0000256" key="1">
    <source>
        <dbReference type="ARBA" id="ARBA00004370"/>
    </source>
</evidence>
<keyword evidence="2 6" id="KW-0812">Transmembrane</keyword>
<feature type="compositionally biased region" description="Polar residues" evidence="5">
    <location>
        <begin position="87"/>
        <end position="100"/>
    </location>
</feature>
<gene>
    <name evidence="7" type="ORF">EV356DRAFT_505666</name>
</gene>
<evidence type="ECO:0000256" key="3">
    <source>
        <dbReference type="ARBA" id="ARBA00022989"/>
    </source>
</evidence>
<organism evidence="7 8">
    <name type="scientific">Viridothelium virens</name>
    <name type="common">Speckled blister lichen</name>
    <name type="synonym">Trypethelium virens</name>
    <dbReference type="NCBI Taxonomy" id="1048519"/>
    <lineage>
        <taxon>Eukaryota</taxon>
        <taxon>Fungi</taxon>
        <taxon>Dikarya</taxon>
        <taxon>Ascomycota</taxon>
        <taxon>Pezizomycotina</taxon>
        <taxon>Dothideomycetes</taxon>
        <taxon>Dothideomycetes incertae sedis</taxon>
        <taxon>Trypetheliales</taxon>
        <taxon>Trypetheliaceae</taxon>
        <taxon>Viridothelium</taxon>
    </lineage>
</organism>
<dbReference type="PANTHER" id="PTHR13259:SF1">
    <property type="entry name" value="BLADDER CANCER-ASSOCIATED PROTEIN"/>
    <property type="match status" value="1"/>
</dbReference>
<dbReference type="EMBL" id="ML991819">
    <property type="protein sequence ID" value="KAF2232064.1"/>
    <property type="molecule type" value="Genomic_DNA"/>
</dbReference>
<keyword evidence="8" id="KW-1185">Reference proteome</keyword>
<evidence type="ECO:0000313" key="8">
    <source>
        <dbReference type="Proteomes" id="UP000800092"/>
    </source>
</evidence>
<feature type="region of interest" description="Disordered" evidence="5">
    <location>
        <begin position="76"/>
        <end position="100"/>
    </location>
</feature>
<dbReference type="PANTHER" id="PTHR13259">
    <property type="entry name" value="BLADDER CANCER 10 KD PROTEIN HOMOLOG"/>
    <property type="match status" value="1"/>
</dbReference>
<dbReference type="AlphaFoldDB" id="A0A6A6H1V7"/>
<feature type="transmembrane region" description="Helical" evidence="6">
    <location>
        <begin position="33"/>
        <end position="52"/>
    </location>
</feature>
<reference evidence="7" key="1">
    <citation type="journal article" date="2020" name="Stud. Mycol.">
        <title>101 Dothideomycetes genomes: a test case for predicting lifestyles and emergence of pathogens.</title>
        <authorList>
            <person name="Haridas S."/>
            <person name="Albert R."/>
            <person name="Binder M."/>
            <person name="Bloem J."/>
            <person name="Labutti K."/>
            <person name="Salamov A."/>
            <person name="Andreopoulos B."/>
            <person name="Baker S."/>
            <person name="Barry K."/>
            <person name="Bills G."/>
            <person name="Bluhm B."/>
            <person name="Cannon C."/>
            <person name="Castanera R."/>
            <person name="Culley D."/>
            <person name="Daum C."/>
            <person name="Ezra D."/>
            <person name="Gonzalez J."/>
            <person name="Henrissat B."/>
            <person name="Kuo A."/>
            <person name="Liang C."/>
            <person name="Lipzen A."/>
            <person name="Lutzoni F."/>
            <person name="Magnuson J."/>
            <person name="Mondo S."/>
            <person name="Nolan M."/>
            <person name="Ohm R."/>
            <person name="Pangilinan J."/>
            <person name="Park H.-J."/>
            <person name="Ramirez L."/>
            <person name="Alfaro M."/>
            <person name="Sun H."/>
            <person name="Tritt A."/>
            <person name="Yoshinaga Y."/>
            <person name="Zwiers L.-H."/>
            <person name="Turgeon B."/>
            <person name="Goodwin S."/>
            <person name="Spatafora J."/>
            <person name="Crous P."/>
            <person name="Grigoriev I."/>
        </authorList>
    </citation>
    <scope>NUCLEOTIDE SEQUENCE</scope>
    <source>
        <strain evidence="7">Tuck. ex Michener</strain>
    </source>
</reference>
<proteinExistence type="predicted"/>
<evidence type="ECO:0000256" key="4">
    <source>
        <dbReference type="ARBA" id="ARBA00023136"/>
    </source>
</evidence>
<comment type="subcellular location">
    <subcellularLocation>
        <location evidence="1">Membrane</location>
    </subcellularLocation>
</comment>
<dbReference type="InterPro" id="IPR009598">
    <property type="entry name" value="BCALP"/>
</dbReference>
<evidence type="ECO:0000256" key="5">
    <source>
        <dbReference type="SAM" id="MobiDB-lite"/>
    </source>
</evidence>
<name>A0A6A6H1V7_VIRVR</name>
<dbReference type="Pfam" id="PF06726">
    <property type="entry name" value="BC10"/>
    <property type="match status" value="1"/>
</dbReference>
<evidence type="ECO:0000313" key="7">
    <source>
        <dbReference type="EMBL" id="KAF2232064.1"/>
    </source>
</evidence>
<dbReference type="SMART" id="SM01396">
    <property type="entry name" value="BC10"/>
    <property type="match status" value="1"/>
</dbReference>
<evidence type="ECO:0000256" key="2">
    <source>
        <dbReference type="ARBA" id="ARBA00022692"/>
    </source>
</evidence>